<comment type="caution">
    <text evidence="1">The sequence shown here is derived from an EMBL/GenBank/DDBJ whole genome shotgun (WGS) entry which is preliminary data.</text>
</comment>
<accession>A0A1F5A440</accession>
<dbReference type="Proteomes" id="UP000177701">
    <property type="component" value="Unassembled WGS sequence"/>
</dbReference>
<dbReference type="STRING" id="1797291.A2V47_02630"/>
<protein>
    <submittedName>
        <fullName evidence="1">Uncharacterized protein</fullName>
    </submittedName>
</protein>
<name>A0A1F5A440_9BACT</name>
<gene>
    <name evidence="1" type="ORF">A2V47_02630</name>
</gene>
<dbReference type="EMBL" id="MEYH01000113">
    <property type="protein sequence ID" value="OGD13339.1"/>
    <property type="molecule type" value="Genomic_DNA"/>
</dbReference>
<sequence>MNNHPFKGEEFLHNICKELIKEYPENDDYHKEIFIVLSQMGVVSGEYGFVEGFKKKKEEIQKNKLRAERMKK</sequence>
<dbReference type="AlphaFoldDB" id="A0A1F5A440"/>
<evidence type="ECO:0000313" key="1">
    <source>
        <dbReference type="EMBL" id="OGD13339.1"/>
    </source>
</evidence>
<reference evidence="1 2" key="1">
    <citation type="journal article" date="2016" name="Nat. Commun.">
        <title>Thousands of microbial genomes shed light on interconnected biogeochemical processes in an aquifer system.</title>
        <authorList>
            <person name="Anantharaman K."/>
            <person name="Brown C.T."/>
            <person name="Hug L.A."/>
            <person name="Sharon I."/>
            <person name="Castelle C.J."/>
            <person name="Probst A.J."/>
            <person name="Thomas B.C."/>
            <person name="Singh A."/>
            <person name="Wilkins M.J."/>
            <person name="Karaoz U."/>
            <person name="Brodie E.L."/>
            <person name="Williams K.H."/>
            <person name="Hubbard S.S."/>
            <person name="Banfield J.F."/>
        </authorList>
    </citation>
    <scope>NUCLEOTIDE SEQUENCE [LARGE SCALE GENOMIC DNA]</scope>
</reference>
<organism evidence="1 2">
    <name type="scientific">Candidatus Sediminicultor quintus</name>
    <dbReference type="NCBI Taxonomy" id="1797291"/>
    <lineage>
        <taxon>Bacteria</taxon>
        <taxon>Pseudomonadati</taxon>
        <taxon>Atribacterota</taxon>
        <taxon>Candidatus Phoenicimicrobiia</taxon>
        <taxon>Candidatus Pheonicimicrobiales</taxon>
        <taxon>Candidatus Phoenicimicrobiaceae</taxon>
        <taxon>Candidatus Sediminicultor</taxon>
    </lineage>
</organism>
<evidence type="ECO:0000313" key="2">
    <source>
        <dbReference type="Proteomes" id="UP000177701"/>
    </source>
</evidence>
<proteinExistence type="predicted"/>